<comment type="similarity">
    <text evidence="1 6 7">Belongs to the cullin family.</text>
</comment>
<dbReference type="SMART" id="SM00182">
    <property type="entry name" value="CULLIN"/>
    <property type="match status" value="1"/>
</dbReference>
<dbReference type="GO" id="GO:0034644">
    <property type="term" value="P:cellular response to UV"/>
    <property type="evidence" value="ECO:0007669"/>
    <property type="project" value="UniProtKB-ARBA"/>
</dbReference>
<proteinExistence type="inferred from homology"/>
<dbReference type="GO" id="GO:0006974">
    <property type="term" value="P:DNA damage response"/>
    <property type="evidence" value="ECO:0007669"/>
    <property type="project" value="UniProtKB-ARBA"/>
</dbReference>
<dbReference type="InterPro" id="IPR036388">
    <property type="entry name" value="WH-like_DNA-bd_sf"/>
</dbReference>
<feature type="region of interest" description="Disordered" evidence="8">
    <location>
        <begin position="117"/>
        <end position="171"/>
    </location>
</feature>
<feature type="compositionally biased region" description="Polar residues" evidence="8">
    <location>
        <begin position="568"/>
        <end position="577"/>
    </location>
</feature>
<evidence type="ECO:0000259" key="9">
    <source>
        <dbReference type="PROSITE" id="PS50069"/>
    </source>
</evidence>
<dbReference type="InterPro" id="IPR019559">
    <property type="entry name" value="Cullin_neddylation_domain"/>
</dbReference>
<feature type="compositionally biased region" description="Low complexity" evidence="8">
    <location>
        <begin position="404"/>
        <end position="437"/>
    </location>
</feature>
<dbReference type="FunFam" id="1.20.1310.10:FF:000010">
    <property type="entry name" value="Cullin 4B"/>
    <property type="match status" value="1"/>
</dbReference>
<evidence type="ECO:0000256" key="1">
    <source>
        <dbReference type="ARBA" id="ARBA00006019"/>
    </source>
</evidence>
<dbReference type="Pfam" id="PF10557">
    <property type="entry name" value="Cullin_Nedd8"/>
    <property type="match status" value="1"/>
</dbReference>
<sequence>MPLSSVNKFASEDSNTTTNNTTTSTTTSTNNNNNSNNNNHQSRSSEDNTNHRKRRLSGSIVAVSSTVGGVSSESNSTGVSSSSGTLSNTSTSDTATGPTTSASVILSTTTTAAAEISSDSGCSSWSRPLNSTATTTPPPPSSSSSSSTLVDSTSDSYQRPSSPSNHKKIKVSISPTAGLAFDLDITSQHNKNNNNTVITTTTTTTTAATVPLPAPAIVATDYNTASVNNDTNTANISDSSVVSVNHSSSGDNGAEGAGTTTTAASSGVSEEAEHTGSGQGGGASSGTDGSCSSVEPSTTISTVIATTTASATTTKVESVSAVASSSTTTTTTTTAAKSKEVSGPSSSTAAATTSTTTTNSTNGIRPTVVTSKVNSQTFKNKASDDQELNLTTATNTITTATTTSTLTPTTTSASCTGTSTSTTTTTTSNYTTKTFTAPSTSRDKSGQNIEGPSCSSGGGGGDSGGAGSSRGGSGGRKEEKEDDDDRNHNHHKQEEKEEESKRKGERREEGERDRGEGGGGGGGVDAAASTATPVAAAAAAAVDEVVEREKGDRGVRTMTESERRPNFSALTNSSNGISRHHASPLNAANRPAAAKKLVIKNFKDKPKLPENYQQDTWQKLKEAVEAIHNSHSIKSCLEELYQAVENLCSHKMSATIYEQLKHVCESHVQSNLQQFLGKTMGYEMFLKAINNCWQDHCRQMIMIRSIFLFLDRTYVLQNSSVLSIWDMGLDLFRTHIISHQVVQAKTVSGLLQLIERERAGEAVDRQLLKSLLRMLSDLQIYQEAFEKKFLEATDQLYAAEGHLLMQERDVPEYLAHVDKRLNEESERLLHYLDQSTKKPLISCVEKQLLEQHLSLMLQKGLEHLLNENRISDLTLMYQLFSRVKEGLKELCYAFAIYIKGTGRLIVMNTENDPEKDKELVQTLLGASQAVLATATLKMVHLMCQPHKNQSRGTGNDLEATEEELERLLDKIMVLFRFIHGKDMFEAFYKKDLAKRLIVGKSASVDAEKSMLSKLKQECGAAFTSKLEGMFKDMELSKDIMLNFKHHMPARSQPGGIDLTVNILTMGYWPTYPHMEVHLPVEMVQYQEIFKKFYLGKHSGRKLQWQPTLGHCVLKAEFSNHGKRTLNDDDDDDYECQGKKELQVSLFQTLCFLLFNDGDEFTFEDIKQATAIEDSELRRTLQSLACGKARVLLKVPKGRDVEDGDKFVFNDDFKHKLFRIKINQIQMKETQEENTSTTEGVFQDRQYQVDAAIVRIMKTRKTLSHNLLISELYNQLKFPVKPADLKKRIESLIDRDYMERDKDNPNTYHYVA</sequence>
<organism evidence="10">
    <name type="scientific">Octopus bimaculoides</name>
    <name type="common">California two-spotted octopus</name>
    <dbReference type="NCBI Taxonomy" id="37653"/>
    <lineage>
        <taxon>Eukaryota</taxon>
        <taxon>Metazoa</taxon>
        <taxon>Spiralia</taxon>
        <taxon>Lophotrochozoa</taxon>
        <taxon>Mollusca</taxon>
        <taxon>Cephalopoda</taxon>
        <taxon>Coleoidea</taxon>
        <taxon>Octopodiformes</taxon>
        <taxon>Octopoda</taxon>
        <taxon>Incirrata</taxon>
        <taxon>Octopodidae</taxon>
        <taxon>Octopus</taxon>
    </lineage>
</organism>
<protein>
    <recommendedName>
        <fullName evidence="5">Cullin-4A</fullName>
    </recommendedName>
</protein>
<dbReference type="InterPro" id="IPR059120">
    <property type="entry name" value="Cullin-like_AB"/>
</dbReference>
<feature type="region of interest" description="Disordered" evidence="8">
    <location>
        <begin position="232"/>
        <end position="295"/>
    </location>
</feature>
<dbReference type="OrthoDB" id="27073at2759"/>
<feature type="compositionally biased region" description="Low complexity" evidence="8">
    <location>
        <begin position="14"/>
        <end position="39"/>
    </location>
</feature>
<dbReference type="InterPro" id="IPR001373">
    <property type="entry name" value="Cullin_N"/>
</dbReference>
<dbReference type="FunFam" id="1.20.1310.10:FF:000008">
    <property type="entry name" value="Cullin 4B"/>
    <property type="match status" value="1"/>
</dbReference>
<dbReference type="InterPro" id="IPR036390">
    <property type="entry name" value="WH_DNA-bd_sf"/>
</dbReference>
<evidence type="ECO:0000256" key="3">
    <source>
        <dbReference type="ARBA" id="ARBA00022843"/>
    </source>
</evidence>
<dbReference type="InterPro" id="IPR016159">
    <property type="entry name" value="Cullin_repeat-like_dom_sf"/>
</dbReference>
<dbReference type="InterPro" id="IPR036317">
    <property type="entry name" value="Cullin_homology_sf"/>
</dbReference>
<dbReference type="FunFam" id="3.30.230.130:FF:000001">
    <property type="entry name" value="Cullin 4A"/>
    <property type="match status" value="1"/>
</dbReference>
<feature type="region of interest" description="Disordered" evidence="8">
    <location>
        <begin position="541"/>
        <end position="589"/>
    </location>
</feature>
<evidence type="ECO:0000313" key="10">
    <source>
        <dbReference type="EMBL" id="KOF88710.1"/>
    </source>
</evidence>
<dbReference type="EMBL" id="KQ418128">
    <property type="protein sequence ID" value="KOF88710.1"/>
    <property type="molecule type" value="Genomic_DNA"/>
</dbReference>
<keyword evidence="4" id="KW-0090">Biological rhythms</keyword>
<evidence type="ECO:0000256" key="5">
    <source>
        <dbReference type="ARBA" id="ARBA00068304"/>
    </source>
</evidence>
<evidence type="ECO:0000256" key="8">
    <source>
        <dbReference type="SAM" id="MobiDB-lite"/>
    </source>
</evidence>
<reference evidence="10" key="1">
    <citation type="submission" date="2015-07" db="EMBL/GenBank/DDBJ databases">
        <title>MeaNS - Measles Nucleotide Surveillance Program.</title>
        <authorList>
            <person name="Tran T."/>
            <person name="Druce J."/>
        </authorList>
    </citation>
    <scope>NUCLEOTIDE SEQUENCE</scope>
    <source>
        <strain evidence="10">UCB-OBI-ISO-001</strain>
        <tissue evidence="10">Gonad</tissue>
    </source>
</reference>
<accession>A0A0L8HIV0</accession>
<name>A0A0L8HIV0_OCTBM</name>
<evidence type="ECO:0000256" key="4">
    <source>
        <dbReference type="ARBA" id="ARBA00023108"/>
    </source>
</evidence>
<feature type="compositionally biased region" description="Low complexity" evidence="8">
    <location>
        <begin position="285"/>
        <end position="295"/>
    </location>
</feature>
<dbReference type="SUPFAM" id="SSF46785">
    <property type="entry name" value="Winged helix' DNA-binding domain"/>
    <property type="match status" value="1"/>
</dbReference>
<feature type="compositionally biased region" description="Polar residues" evidence="8">
    <location>
        <begin position="117"/>
        <end position="130"/>
    </location>
</feature>
<dbReference type="PROSITE" id="PS01256">
    <property type="entry name" value="CULLIN_1"/>
    <property type="match status" value="1"/>
</dbReference>
<evidence type="ECO:0000256" key="7">
    <source>
        <dbReference type="RuleBase" id="RU003829"/>
    </source>
</evidence>
<dbReference type="PROSITE" id="PS50069">
    <property type="entry name" value="CULLIN_2"/>
    <property type="match status" value="1"/>
</dbReference>
<dbReference type="InterPro" id="IPR045093">
    <property type="entry name" value="Cullin"/>
</dbReference>
<feature type="compositionally biased region" description="Basic and acidic residues" evidence="8">
    <location>
        <begin position="492"/>
        <end position="516"/>
    </location>
</feature>
<dbReference type="GO" id="GO:0048511">
    <property type="term" value="P:rhythmic process"/>
    <property type="evidence" value="ECO:0007669"/>
    <property type="project" value="UniProtKB-KW"/>
</dbReference>
<feature type="region of interest" description="Disordered" evidence="8">
    <location>
        <begin position="1"/>
        <end position="100"/>
    </location>
</feature>
<dbReference type="GO" id="GO:0031461">
    <property type="term" value="C:cullin-RING ubiquitin ligase complex"/>
    <property type="evidence" value="ECO:0007669"/>
    <property type="project" value="InterPro"/>
</dbReference>
<dbReference type="STRING" id="37653.A0A0L8HIV0"/>
<dbReference type="InterPro" id="IPR016158">
    <property type="entry name" value="Cullin_homology"/>
</dbReference>
<feature type="compositionally biased region" description="Low complexity" evidence="8">
    <location>
        <begin position="312"/>
        <end position="362"/>
    </location>
</feature>
<dbReference type="FunFam" id="1.20.1310.10:FF:000003">
    <property type="entry name" value="Cullin 4A"/>
    <property type="match status" value="1"/>
</dbReference>
<feature type="region of interest" description="Disordered" evidence="8">
    <location>
        <begin position="404"/>
        <end position="527"/>
    </location>
</feature>
<dbReference type="SUPFAM" id="SSF74788">
    <property type="entry name" value="Cullin repeat-like"/>
    <property type="match status" value="1"/>
</dbReference>
<dbReference type="FunFam" id="1.10.10.10:FF:000050">
    <property type="entry name" value="Cullin 4B"/>
    <property type="match status" value="1"/>
</dbReference>
<feature type="compositionally biased region" description="Low complexity" evidence="8">
    <location>
        <begin position="237"/>
        <end position="269"/>
    </location>
</feature>
<keyword evidence="3" id="KW-0832">Ubl conjugation</keyword>
<dbReference type="GO" id="GO:0031625">
    <property type="term" value="F:ubiquitin protein ligase binding"/>
    <property type="evidence" value="ECO:0007669"/>
    <property type="project" value="InterPro"/>
</dbReference>
<feature type="region of interest" description="Disordered" evidence="8">
    <location>
        <begin position="312"/>
        <end position="366"/>
    </location>
</feature>
<dbReference type="GO" id="GO:0051246">
    <property type="term" value="P:regulation of protein metabolic process"/>
    <property type="evidence" value="ECO:0007669"/>
    <property type="project" value="UniProtKB-ARBA"/>
</dbReference>
<dbReference type="InterPro" id="IPR016157">
    <property type="entry name" value="Cullin_CS"/>
</dbReference>
<evidence type="ECO:0000256" key="6">
    <source>
        <dbReference type="PROSITE-ProRule" id="PRU00330"/>
    </source>
</evidence>
<dbReference type="GO" id="GO:0032502">
    <property type="term" value="P:developmental process"/>
    <property type="evidence" value="ECO:0007669"/>
    <property type="project" value="UniProtKB-ARBA"/>
</dbReference>
<dbReference type="Pfam" id="PF00888">
    <property type="entry name" value="Cullin"/>
    <property type="match status" value="2"/>
</dbReference>
<keyword evidence="2" id="KW-0945">Host-virus interaction</keyword>
<dbReference type="SUPFAM" id="SSF75632">
    <property type="entry name" value="Cullin homology domain"/>
    <property type="match status" value="1"/>
</dbReference>
<dbReference type="PANTHER" id="PTHR11932">
    <property type="entry name" value="CULLIN"/>
    <property type="match status" value="1"/>
</dbReference>
<feature type="domain" description="Cullin family profile" evidence="9">
    <location>
        <begin position="937"/>
        <end position="1184"/>
    </location>
</feature>
<dbReference type="GO" id="GO:0043161">
    <property type="term" value="P:proteasome-mediated ubiquitin-dependent protein catabolic process"/>
    <property type="evidence" value="ECO:0007669"/>
    <property type="project" value="UniProtKB-ARBA"/>
</dbReference>
<feature type="compositionally biased region" description="Gly residues" evidence="8">
    <location>
        <begin position="456"/>
        <end position="474"/>
    </location>
</feature>
<dbReference type="Pfam" id="PF26557">
    <property type="entry name" value="Cullin_AB"/>
    <property type="match status" value="1"/>
</dbReference>
<dbReference type="SMART" id="SM00884">
    <property type="entry name" value="Cullin_Nedd8"/>
    <property type="match status" value="1"/>
</dbReference>
<dbReference type="Gene3D" id="1.20.1310.10">
    <property type="entry name" value="Cullin Repeats"/>
    <property type="match status" value="4"/>
</dbReference>
<feature type="compositionally biased region" description="Low complexity" evidence="8">
    <location>
        <begin position="57"/>
        <end position="100"/>
    </location>
</feature>
<feature type="compositionally biased region" description="Basic and acidic residues" evidence="8">
    <location>
        <begin position="545"/>
        <end position="565"/>
    </location>
</feature>
<gene>
    <name evidence="10" type="ORF">OCBIM_22014406mg</name>
</gene>
<evidence type="ECO:0000256" key="2">
    <source>
        <dbReference type="ARBA" id="ARBA00022581"/>
    </source>
</evidence>
<feature type="compositionally biased region" description="Low complexity" evidence="8">
    <location>
        <begin position="142"/>
        <end position="156"/>
    </location>
</feature>
<dbReference type="Gene3D" id="3.30.230.130">
    <property type="entry name" value="Cullin, Chain C, Domain 2"/>
    <property type="match status" value="1"/>
</dbReference>
<dbReference type="Gene3D" id="1.10.10.10">
    <property type="entry name" value="Winged helix-like DNA-binding domain superfamily/Winged helix DNA-binding domain"/>
    <property type="match status" value="1"/>
</dbReference>